<dbReference type="OrthoDB" id="343296at2759"/>
<gene>
    <name evidence="3" type="ORF">SI8410_02003115</name>
</gene>
<dbReference type="InterPro" id="IPR018247">
    <property type="entry name" value="EF_Hand_1_Ca_BS"/>
</dbReference>
<evidence type="ECO:0000259" key="2">
    <source>
        <dbReference type="PROSITE" id="PS50222"/>
    </source>
</evidence>
<feature type="domain" description="EF-hand" evidence="2">
    <location>
        <begin position="58"/>
        <end position="93"/>
    </location>
</feature>
<reference evidence="3" key="1">
    <citation type="submission" date="2020-02" db="EMBL/GenBank/DDBJ databases">
        <authorList>
            <person name="Scholz U."/>
            <person name="Mascher M."/>
            <person name="Fiebig A."/>
        </authorList>
    </citation>
    <scope>NUCLEOTIDE SEQUENCE</scope>
</reference>
<proteinExistence type="predicted"/>
<dbReference type="PROSITE" id="PS50222">
    <property type="entry name" value="EF_HAND_2"/>
    <property type="match status" value="1"/>
</dbReference>
<dbReference type="PROSITE" id="PS00018">
    <property type="entry name" value="EF_HAND_1"/>
    <property type="match status" value="1"/>
</dbReference>
<dbReference type="InterPro" id="IPR044205">
    <property type="entry name" value="KIC/PBP1/KRP1"/>
</dbReference>
<dbReference type="Pfam" id="PF13833">
    <property type="entry name" value="EF-hand_8"/>
    <property type="match status" value="1"/>
</dbReference>
<dbReference type="SUPFAM" id="SSF47473">
    <property type="entry name" value="EF-hand"/>
    <property type="match status" value="1"/>
</dbReference>
<keyword evidence="1" id="KW-0106">Calcium</keyword>
<dbReference type="AlphaFoldDB" id="A0A7I8K6B2"/>
<dbReference type="Gene3D" id="1.10.238.10">
    <property type="entry name" value="EF-hand"/>
    <property type="match status" value="1"/>
</dbReference>
<keyword evidence="4" id="KW-1185">Reference proteome</keyword>
<dbReference type="PANTHER" id="PTHR47319:SF4">
    <property type="entry name" value="CALCIUM-BINDING PROTEIN KIC"/>
    <property type="match status" value="1"/>
</dbReference>
<dbReference type="PANTHER" id="PTHR47319">
    <property type="entry name" value="CALCIUM-BINDING PROTEIN KIC"/>
    <property type="match status" value="1"/>
</dbReference>
<dbReference type="EMBL" id="LR746265">
    <property type="protein sequence ID" value="CAA7391916.1"/>
    <property type="molecule type" value="Genomic_DNA"/>
</dbReference>
<evidence type="ECO:0000256" key="1">
    <source>
        <dbReference type="ARBA" id="ARBA00022837"/>
    </source>
</evidence>
<name>A0A7I8K6B2_SPIIN</name>
<dbReference type="InterPro" id="IPR011992">
    <property type="entry name" value="EF-hand-dom_pair"/>
</dbReference>
<protein>
    <recommendedName>
        <fullName evidence="2">EF-hand domain-containing protein</fullName>
    </recommendedName>
</protein>
<dbReference type="Proteomes" id="UP000663760">
    <property type="component" value="Chromosome 2"/>
</dbReference>
<dbReference type="InterPro" id="IPR002048">
    <property type="entry name" value="EF_hand_dom"/>
</dbReference>
<dbReference type="GO" id="GO:0005509">
    <property type="term" value="F:calcium ion binding"/>
    <property type="evidence" value="ECO:0007669"/>
    <property type="project" value="InterPro"/>
</dbReference>
<evidence type="ECO:0000313" key="4">
    <source>
        <dbReference type="Proteomes" id="UP000663760"/>
    </source>
</evidence>
<evidence type="ECO:0000313" key="3">
    <source>
        <dbReference type="EMBL" id="CAA7391916.1"/>
    </source>
</evidence>
<organism evidence="3 4">
    <name type="scientific">Spirodela intermedia</name>
    <name type="common">Intermediate duckweed</name>
    <dbReference type="NCBI Taxonomy" id="51605"/>
    <lineage>
        <taxon>Eukaryota</taxon>
        <taxon>Viridiplantae</taxon>
        <taxon>Streptophyta</taxon>
        <taxon>Embryophyta</taxon>
        <taxon>Tracheophyta</taxon>
        <taxon>Spermatophyta</taxon>
        <taxon>Magnoliopsida</taxon>
        <taxon>Liliopsida</taxon>
        <taxon>Araceae</taxon>
        <taxon>Lemnoideae</taxon>
        <taxon>Spirodela</taxon>
    </lineage>
</organism>
<accession>A0A7I8K6B2</accession>
<sequence length="120" mass="12922">MAEEVYEDLMGAMAEKLEAEEFVKELCGGFRLLADPARGLITAESLARSSALLGMEGLTREDAAAMVREGDIDGDGALDEREFCVLMVRLSPGMMRDAEAWLARAIASELCEKPTSSSSS</sequence>